<sequence>MAKLNFARDRRTDYAFSNFRPDWRTLQLTAHEVPMFDARDLPEPPTLAREGFELHKVPVTAPRWDDEEWIKGIYIPLLRDLVLERTGGVEAESFPGSWVYRDTVDDKRAPAAGHAHQDRERENARVYIRKNLGDAIVDRHKWFENINAWRALTPPPQDWPLAFCDQRTNDPADWLIVNVLEPGLVASGTEIKHLVSLYNPNLKWYYFSNMQPDEVVLFRNYMDDPARPQGCMHTAFHDTAAVNPSPRASFELRLYVFHDD</sequence>
<organism evidence="1 2">
    <name type="scientific">Novosphingobium bradum</name>
    <dbReference type="NCBI Taxonomy" id="1737444"/>
    <lineage>
        <taxon>Bacteria</taxon>
        <taxon>Pseudomonadati</taxon>
        <taxon>Pseudomonadota</taxon>
        <taxon>Alphaproteobacteria</taxon>
        <taxon>Sphingomonadales</taxon>
        <taxon>Sphingomonadaceae</taxon>
        <taxon>Novosphingobium</taxon>
    </lineage>
</organism>
<dbReference type="NCBIfam" id="NF041278">
    <property type="entry name" value="CmcJ_NvfI_EfuI"/>
    <property type="match status" value="1"/>
</dbReference>
<comment type="caution">
    <text evidence="1">The sequence shown here is derived from an EMBL/GenBank/DDBJ whole genome shotgun (WGS) entry which is preliminary data.</text>
</comment>
<dbReference type="PANTHER" id="PTHR34598:SF3">
    <property type="entry name" value="OXIDOREDUCTASE AN1597"/>
    <property type="match status" value="1"/>
</dbReference>
<evidence type="ECO:0000313" key="2">
    <source>
        <dbReference type="Proteomes" id="UP001595604"/>
    </source>
</evidence>
<dbReference type="PANTHER" id="PTHR34598">
    <property type="entry name" value="BLL6449 PROTEIN"/>
    <property type="match status" value="1"/>
</dbReference>
<accession>A0ABV7IN82</accession>
<keyword evidence="2" id="KW-1185">Reference proteome</keyword>
<dbReference type="EMBL" id="JBHRTQ010000004">
    <property type="protein sequence ID" value="MFC3173417.1"/>
    <property type="molecule type" value="Genomic_DNA"/>
</dbReference>
<proteinExistence type="predicted"/>
<reference evidence="2" key="1">
    <citation type="journal article" date="2019" name="Int. J. Syst. Evol. Microbiol.">
        <title>The Global Catalogue of Microorganisms (GCM) 10K type strain sequencing project: providing services to taxonomists for standard genome sequencing and annotation.</title>
        <authorList>
            <consortium name="The Broad Institute Genomics Platform"/>
            <consortium name="The Broad Institute Genome Sequencing Center for Infectious Disease"/>
            <person name="Wu L."/>
            <person name="Ma J."/>
        </authorList>
    </citation>
    <scope>NUCLEOTIDE SEQUENCE [LARGE SCALE GENOMIC DNA]</scope>
    <source>
        <strain evidence="2">KCTC 42984</strain>
    </source>
</reference>
<dbReference type="Proteomes" id="UP001595604">
    <property type="component" value="Unassembled WGS sequence"/>
</dbReference>
<dbReference type="InterPro" id="IPR044053">
    <property type="entry name" value="AsaB-like"/>
</dbReference>
<evidence type="ECO:0000313" key="1">
    <source>
        <dbReference type="EMBL" id="MFC3173417.1"/>
    </source>
</evidence>
<name>A0ABV7IN82_9SPHN</name>
<gene>
    <name evidence="1" type="ORF">ACFOD9_04040</name>
</gene>
<protein>
    <submittedName>
        <fullName evidence="1">CmcJ/NvfI family oxidoreductase</fullName>
    </submittedName>
</protein>